<sequence length="166" mass="18952">MLRQFSVWTVGDGCDIDAWIDVWIEEGLCLDQHLTIPSHLLSLKVGDLVDGNGNWNWRLFESWMPDEYQQKNAAICPPNHDNGRDFRAGVGAICPPNHDNERDFRAGVGGNTSGYSVASMYSNMCGFHHKDESVVWCKVWKLKTPERVRAFTWMAMHNRLITNSIK</sequence>
<dbReference type="AlphaFoldDB" id="A0A392NZQ6"/>
<keyword evidence="3" id="KW-1185">Reference proteome</keyword>
<organism evidence="2 3">
    <name type="scientific">Trifolium medium</name>
    <dbReference type="NCBI Taxonomy" id="97028"/>
    <lineage>
        <taxon>Eukaryota</taxon>
        <taxon>Viridiplantae</taxon>
        <taxon>Streptophyta</taxon>
        <taxon>Embryophyta</taxon>
        <taxon>Tracheophyta</taxon>
        <taxon>Spermatophyta</taxon>
        <taxon>Magnoliopsida</taxon>
        <taxon>eudicotyledons</taxon>
        <taxon>Gunneridae</taxon>
        <taxon>Pentapetalae</taxon>
        <taxon>rosids</taxon>
        <taxon>fabids</taxon>
        <taxon>Fabales</taxon>
        <taxon>Fabaceae</taxon>
        <taxon>Papilionoideae</taxon>
        <taxon>50 kb inversion clade</taxon>
        <taxon>NPAAA clade</taxon>
        <taxon>Hologalegina</taxon>
        <taxon>IRL clade</taxon>
        <taxon>Trifolieae</taxon>
        <taxon>Trifolium</taxon>
    </lineage>
</organism>
<accession>A0A392NZQ6</accession>
<comment type="caution">
    <text evidence="2">The sequence shown here is derived from an EMBL/GenBank/DDBJ whole genome shotgun (WGS) entry which is preliminary data.</text>
</comment>
<evidence type="ECO:0000313" key="2">
    <source>
        <dbReference type="EMBL" id="MCI04750.1"/>
    </source>
</evidence>
<dbReference type="Proteomes" id="UP000265520">
    <property type="component" value="Unassembled WGS sequence"/>
</dbReference>
<dbReference type="EMBL" id="LXQA010056385">
    <property type="protein sequence ID" value="MCI04750.1"/>
    <property type="molecule type" value="Genomic_DNA"/>
</dbReference>
<proteinExistence type="predicted"/>
<dbReference type="Pfam" id="PF13966">
    <property type="entry name" value="zf-RVT"/>
    <property type="match status" value="1"/>
</dbReference>
<feature type="non-terminal residue" evidence="2">
    <location>
        <position position="166"/>
    </location>
</feature>
<protein>
    <submittedName>
        <fullName evidence="2">Putative ribonuclease H protein</fullName>
    </submittedName>
</protein>
<reference evidence="2 3" key="1">
    <citation type="journal article" date="2018" name="Front. Plant Sci.">
        <title>Red Clover (Trifolium pratense) and Zigzag Clover (T. medium) - A Picture of Genomic Similarities and Differences.</title>
        <authorList>
            <person name="Dluhosova J."/>
            <person name="Istvanek J."/>
            <person name="Nedelnik J."/>
            <person name="Repkova J."/>
        </authorList>
    </citation>
    <scope>NUCLEOTIDE SEQUENCE [LARGE SCALE GENOMIC DNA]</scope>
    <source>
        <strain evidence="3">cv. 10/8</strain>
        <tissue evidence="2">Leaf</tissue>
    </source>
</reference>
<evidence type="ECO:0000259" key="1">
    <source>
        <dbReference type="Pfam" id="PF13966"/>
    </source>
</evidence>
<feature type="domain" description="Reverse transcriptase zinc-binding" evidence="1">
    <location>
        <begin position="115"/>
        <end position="163"/>
    </location>
</feature>
<dbReference type="InterPro" id="IPR026960">
    <property type="entry name" value="RVT-Znf"/>
</dbReference>
<name>A0A392NZQ6_9FABA</name>
<evidence type="ECO:0000313" key="3">
    <source>
        <dbReference type="Proteomes" id="UP000265520"/>
    </source>
</evidence>